<dbReference type="Proteomes" id="UP001499959">
    <property type="component" value="Unassembled WGS sequence"/>
</dbReference>
<dbReference type="PANTHER" id="PTHR30146:SF120">
    <property type="entry name" value="ALANINE RACEMASE"/>
    <property type="match status" value="1"/>
</dbReference>
<dbReference type="Gene3D" id="1.10.260.40">
    <property type="entry name" value="lambda repressor-like DNA-binding domains"/>
    <property type="match status" value="1"/>
</dbReference>
<evidence type="ECO:0000256" key="3">
    <source>
        <dbReference type="ARBA" id="ARBA00023163"/>
    </source>
</evidence>
<dbReference type="SUPFAM" id="SSF47413">
    <property type="entry name" value="lambda repressor-like DNA-binding domains"/>
    <property type="match status" value="1"/>
</dbReference>
<dbReference type="EMBL" id="BAABJE010000030">
    <property type="protein sequence ID" value="GAA4807794.1"/>
    <property type="molecule type" value="Genomic_DNA"/>
</dbReference>
<keyword evidence="1" id="KW-0805">Transcription regulation</keyword>
<evidence type="ECO:0000313" key="7">
    <source>
        <dbReference type="Proteomes" id="UP001499959"/>
    </source>
</evidence>
<dbReference type="Gene3D" id="3.40.50.2300">
    <property type="match status" value="2"/>
</dbReference>
<accession>A0ABP9CHB5</accession>
<dbReference type="CDD" id="cd01392">
    <property type="entry name" value="HTH_LacI"/>
    <property type="match status" value="1"/>
</dbReference>
<feature type="region of interest" description="Disordered" evidence="4">
    <location>
        <begin position="1"/>
        <end position="27"/>
    </location>
</feature>
<organism evidence="6 7">
    <name type="scientific">Lysobacter hankyongensis</name>
    <dbReference type="NCBI Taxonomy" id="1176535"/>
    <lineage>
        <taxon>Bacteria</taxon>
        <taxon>Pseudomonadati</taxon>
        <taxon>Pseudomonadota</taxon>
        <taxon>Gammaproteobacteria</taxon>
        <taxon>Lysobacterales</taxon>
        <taxon>Lysobacteraceae</taxon>
        <taxon>Lysobacter</taxon>
    </lineage>
</organism>
<dbReference type="Pfam" id="PF00356">
    <property type="entry name" value="LacI"/>
    <property type="match status" value="1"/>
</dbReference>
<dbReference type="SMART" id="SM00354">
    <property type="entry name" value="HTH_LACI"/>
    <property type="match status" value="1"/>
</dbReference>
<keyword evidence="7" id="KW-1185">Reference proteome</keyword>
<feature type="domain" description="HTH lacI-type" evidence="5">
    <location>
        <begin position="28"/>
        <end position="82"/>
    </location>
</feature>
<keyword evidence="3" id="KW-0804">Transcription</keyword>
<comment type="caution">
    <text evidence="6">The sequence shown here is derived from an EMBL/GenBank/DDBJ whole genome shotgun (WGS) entry which is preliminary data.</text>
</comment>
<dbReference type="PROSITE" id="PS00356">
    <property type="entry name" value="HTH_LACI_1"/>
    <property type="match status" value="1"/>
</dbReference>
<evidence type="ECO:0000313" key="6">
    <source>
        <dbReference type="EMBL" id="GAA4807794.1"/>
    </source>
</evidence>
<sequence length="348" mass="36581">MSGAERDDRDARADKRRQRSAGAAETGPTMADLAAIAGVSAITVSRALRDSPLVNPETRARIREIANRHGYAFNISARNLRLRRSMTVAVVVEMTPSPERQMSGAYPLDLLGGITQELTSHGYSVLLTSLQAAATPAVQAADGVILLGQGAHEDAMHEVRSWGRPMVVWGAVSRHESQVVVGSDNRAGGAHVAERFIALGRRHPAFLGDSAHGEFAERHEGFAEALARAGIVSTMATVPAFTVAAGADATRALLHANPGIDAVFAASDLLAIGAVRALVELGRAVPDAVSVAGFDDTLLGATYVPALTSVHQDFVEAGVLLARKVRALIDGDVAQSEMLPTRLVVRAT</sequence>
<dbReference type="InterPro" id="IPR010982">
    <property type="entry name" value="Lambda_DNA-bd_dom_sf"/>
</dbReference>
<dbReference type="InterPro" id="IPR046335">
    <property type="entry name" value="LacI/GalR-like_sensor"/>
</dbReference>
<evidence type="ECO:0000256" key="2">
    <source>
        <dbReference type="ARBA" id="ARBA00023125"/>
    </source>
</evidence>
<dbReference type="InterPro" id="IPR028082">
    <property type="entry name" value="Peripla_BP_I"/>
</dbReference>
<feature type="compositionally biased region" description="Basic and acidic residues" evidence="4">
    <location>
        <begin position="1"/>
        <end position="13"/>
    </location>
</feature>
<keyword evidence="2 6" id="KW-0238">DNA-binding</keyword>
<dbReference type="Pfam" id="PF13377">
    <property type="entry name" value="Peripla_BP_3"/>
    <property type="match status" value="1"/>
</dbReference>
<dbReference type="PANTHER" id="PTHR30146">
    <property type="entry name" value="LACI-RELATED TRANSCRIPTIONAL REPRESSOR"/>
    <property type="match status" value="1"/>
</dbReference>
<name>A0ABP9CHB5_9GAMM</name>
<protein>
    <submittedName>
        <fullName evidence="6">LacI family DNA-binding transcriptional regulator</fullName>
    </submittedName>
</protein>
<gene>
    <name evidence="6" type="ORF">GCM10023307_38200</name>
</gene>
<dbReference type="GO" id="GO:0003677">
    <property type="term" value="F:DNA binding"/>
    <property type="evidence" value="ECO:0007669"/>
    <property type="project" value="UniProtKB-KW"/>
</dbReference>
<dbReference type="PROSITE" id="PS50932">
    <property type="entry name" value="HTH_LACI_2"/>
    <property type="match status" value="1"/>
</dbReference>
<evidence type="ECO:0000256" key="4">
    <source>
        <dbReference type="SAM" id="MobiDB-lite"/>
    </source>
</evidence>
<dbReference type="InterPro" id="IPR000843">
    <property type="entry name" value="HTH_LacI"/>
</dbReference>
<proteinExistence type="predicted"/>
<reference evidence="7" key="1">
    <citation type="journal article" date="2019" name="Int. J. Syst. Evol. Microbiol.">
        <title>The Global Catalogue of Microorganisms (GCM) 10K type strain sequencing project: providing services to taxonomists for standard genome sequencing and annotation.</title>
        <authorList>
            <consortium name="The Broad Institute Genomics Platform"/>
            <consortium name="The Broad Institute Genome Sequencing Center for Infectious Disease"/>
            <person name="Wu L."/>
            <person name="Ma J."/>
        </authorList>
    </citation>
    <scope>NUCLEOTIDE SEQUENCE [LARGE SCALE GENOMIC DNA]</scope>
    <source>
        <strain evidence="7">JCM 18204</strain>
    </source>
</reference>
<evidence type="ECO:0000259" key="5">
    <source>
        <dbReference type="PROSITE" id="PS50932"/>
    </source>
</evidence>
<evidence type="ECO:0000256" key="1">
    <source>
        <dbReference type="ARBA" id="ARBA00023015"/>
    </source>
</evidence>
<dbReference type="SUPFAM" id="SSF53822">
    <property type="entry name" value="Periplasmic binding protein-like I"/>
    <property type="match status" value="1"/>
</dbReference>
<dbReference type="RefSeq" id="WP_345304968.1">
    <property type="nucleotide sequence ID" value="NZ_BAABJE010000030.1"/>
</dbReference>